<dbReference type="EMBL" id="WJQU01000001">
    <property type="protein sequence ID" value="KAJ6648495.1"/>
    <property type="molecule type" value="Genomic_DNA"/>
</dbReference>
<feature type="non-terminal residue" evidence="2">
    <location>
        <position position="183"/>
    </location>
</feature>
<reference evidence="2" key="1">
    <citation type="submission" date="2022-07" db="EMBL/GenBank/DDBJ databases">
        <authorList>
            <person name="Trinca V."/>
            <person name="Uliana J.V.C."/>
            <person name="Torres T.T."/>
            <person name="Ward R.J."/>
            <person name="Monesi N."/>
        </authorList>
    </citation>
    <scope>NUCLEOTIDE SEQUENCE</scope>
    <source>
        <strain evidence="2">HSMRA1968</strain>
        <tissue evidence="2">Whole embryos</tissue>
    </source>
</reference>
<dbReference type="Proteomes" id="UP001151699">
    <property type="component" value="Chromosome A"/>
</dbReference>
<keyword evidence="1" id="KW-0812">Transmembrane</keyword>
<feature type="transmembrane region" description="Helical" evidence="1">
    <location>
        <begin position="159"/>
        <end position="180"/>
    </location>
</feature>
<evidence type="ECO:0000256" key="1">
    <source>
        <dbReference type="SAM" id="Phobius"/>
    </source>
</evidence>
<accession>A0A9Q0NDU8</accession>
<dbReference type="AlphaFoldDB" id="A0A9Q0NDU8"/>
<evidence type="ECO:0000313" key="2">
    <source>
        <dbReference type="EMBL" id="KAJ6648495.1"/>
    </source>
</evidence>
<keyword evidence="3" id="KW-1185">Reference proteome</keyword>
<comment type="caution">
    <text evidence="2">The sequence shown here is derived from an EMBL/GenBank/DDBJ whole genome shotgun (WGS) entry which is preliminary data.</text>
</comment>
<gene>
    <name evidence="2" type="ORF">Bhyg_03725</name>
</gene>
<feature type="transmembrane region" description="Helical" evidence="1">
    <location>
        <begin position="97"/>
        <end position="116"/>
    </location>
</feature>
<sequence length="183" mass="21911">MVTLDTLEIVNSDLNDQPQKEGFKKSSSETDIKDSEHMKSYSRMIYFYKIILECIGFRATFDWNWKKEWRFWSHFILTQFSLFFIFYTMAMRYFNNNYVGMIEPLVILGITISVMLKYYTFLTYWKTLMALFFNYHSICRRTKDETKKATILTKALKNVLKLMRACCAVLVFAVVFYLLVPIK</sequence>
<keyword evidence="1" id="KW-0472">Membrane</keyword>
<protein>
    <submittedName>
        <fullName evidence="2">Uncharacterized protein</fullName>
    </submittedName>
</protein>
<name>A0A9Q0NDU8_9DIPT</name>
<proteinExistence type="predicted"/>
<organism evidence="2 3">
    <name type="scientific">Pseudolycoriella hygida</name>
    <dbReference type="NCBI Taxonomy" id="35572"/>
    <lineage>
        <taxon>Eukaryota</taxon>
        <taxon>Metazoa</taxon>
        <taxon>Ecdysozoa</taxon>
        <taxon>Arthropoda</taxon>
        <taxon>Hexapoda</taxon>
        <taxon>Insecta</taxon>
        <taxon>Pterygota</taxon>
        <taxon>Neoptera</taxon>
        <taxon>Endopterygota</taxon>
        <taxon>Diptera</taxon>
        <taxon>Nematocera</taxon>
        <taxon>Sciaroidea</taxon>
        <taxon>Sciaridae</taxon>
        <taxon>Pseudolycoriella</taxon>
    </lineage>
</organism>
<feature type="transmembrane region" description="Helical" evidence="1">
    <location>
        <begin position="71"/>
        <end position="90"/>
    </location>
</feature>
<keyword evidence="1" id="KW-1133">Transmembrane helix</keyword>
<evidence type="ECO:0000313" key="3">
    <source>
        <dbReference type="Proteomes" id="UP001151699"/>
    </source>
</evidence>